<dbReference type="Pfam" id="PF14543">
    <property type="entry name" value="TAXi_N"/>
    <property type="match status" value="1"/>
</dbReference>
<evidence type="ECO:0000313" key="5">
    <source>
        <dbReference type="EMBL" id="KAK7387797.1"/>
    </source>
</evidence>
<dbReference type="Pfam" id="PF14541">
    <property type="entry name" value="TAXi_C"/>
    <property type="match status" value="1"/>
</dbReference>
<evidence type="ECO:0000256" key="1">
    <source>
        <dbReference type="ARBA" id="ARBA00007447"/>
    </source>
</evidence>
<comment type="similarity">
    <text evidence="1">Belongs to the peptidase A1 family.</text>
</comment>
<dbReference type="EMBL" id="JAYMYS010000006">
    <property type="protein sequence ID" value="KAK7387797.1"/>
    <property type="molecule type" value="Genomic_DNA"/>
</dbReference>
<feature type="domain" description="Peptidase A1" evidence="4">
    <location>
        <begin position="119"/>
        <end position="496"/>
    </location>
</feature>
<dbReference type="GO" id="GO:0006508">
    <property type="term" value="P:proteolysis"/>
    <property type="evidence" value="ECO:0007669"/>
    <property type="project" value="InterPro"/>
</dbReference>
<dbReference type="InterPro" id="IPR032861">
    <property type="entry name" value="TAXi_N"/>
</dbReference>
<dbReference type="PROSITE" id="PS51767">
    <property type="entry name" value="PEPTIDASE_A1"/>
    <property type="match status" value="1"/>
</dbReference>
<protein>
    <recommendedName>
        <fullName evidence="4">Peptidase A1 domain-containing protein</fullName>
    </recommendedName>
</protein>
<keyword evidence="3" id="KW-0812">Transmembrane</keyword>
<keyword evidence="3" id="KW-0472">Membrane</keyword>
<feature type="region of interest" description="Disordered" evidence="2">
    <location>
        <begin position="151"/>
        <end position="207"/>
    </location>
</feature>
<dbReference type="Proteomes" id="UP001386955">
    <property type="component" value="Unassembled WGS sequence"/>
</dbReference>
<feature type="transmembrane region" description="Helical" evidence="3">
    <location>
        <begin position="77"/>
        <end position="99"/>
    </location>
</feature>
<dbReference type="InterPro" id="IPR001461">
    <property type="entry name" value="Aspartic_peptidase_A1"/>
</dbReference>
<dbReference type="InterPro" id="IPR032799">
    <property type="entry name" value="TAXi_C"/>
</dbReference>
<dbReference type="InterPro" id="IPR033121">
    <property type="entry name" value="PEPTIDASE_A1"/>
</dbReference>
<dbReference type="AlphaFoldDB" id="A0AAN9S288"/>
<keyword evidence="3" id="KW-1133">Transmembrane helix</keyword>
<dbReference type="Gene3D" id="2.40.70.10">
    <property type="entry name" value="Acid Proteases"/>
    <property type="match status" value="2"/>
</dbReference>
<evidence type="ECO:0000313" key="6">
    <source>
        <dbReference type="Proteomes" id="UP001386955"/>
    </source>
</evidence>
<organism evidence="5 6">
    <name type="scientific">Psophocarpus tetragonolobus</name>
    <name type="common">Winged bean</name>
    <name type="synonym">Dolichos tetragonolobus</name>
    <dbReference type="NCBI Taxonomy" id="3891"/>
    <lineage>
        <taxon>Eukaryota</taxon>
        <taxon>Viridiplantae</taxon>
        <taxon>Streptophyta</taxon>
        <taxon>Embryophyta</taxon>
        <taxon>Tracheophyta</taxon>
        <taxon>Spermatophyta</taxon>
        <taxon>Magnoliopsida</taxon>
        <taxon>eudicotyledons</taxon>
        <taxon>Gunneridae</taxon>
        <taxon>Pentapetalae</taxon>
        <taxon>rosids</taxon>
        <taxon>fabids</taxon>
        <taxon>Fabales</taxon>
        <taxon>Fabaceae</taxon>
        <taxon>Papilionoideae</taxon>
        <taxon>50 kb inversion clade</taxon>
        <taxon>NPAAA clade</taxon>
        <taxon>indigoferoid/millettioid clade</taxon>
        <taxon>Phaseoleae</taxon>
        <taxon>Psophocarpus</taxon>
    </lineage>
</organism>
<comment type="caution">
    <text evidence="5">The sequence shown here is derived from an EMBL/GenBank/DDBJ whole genome shotgun (WGS) entry which is preliminary data.</text>
</comment>
<gene>
    <name evidence="5" type="ORF">VNO78_22590</name>
</gene>
<keyword evidence="6" id="KW-1185">Reference proteome</keyword>
<name>A0AAN9S288_PSOTE</name>
<reference evidence="5 6" key="1">
    <citation type="submission" date="2024-01" db="EMBL/GenBank/DDBJ databases">
        <title>The genomes of 5 underutilized Papilionoideae crops provide insights into root nodulation and disease resistanc.</title>
        <authorList>
            <person name="Jiang F."/>
        </authorList>
    </citation>
    <scope>NUCLEOTIDE SEQUENCE [LARGE SCALE GENOMIC DNA]</scope>
    <source>
        <strain evidence="5">DUOXIRENSHENG_FW03</strain>
        <tissue evidence="5">Leaves</tissue>
    </source>
</reference>
<proteinExistence type="inferred from homology"/>
<accession>A0AAN9S288</accession>
<dbReference type="InterPro" id="IPR021109">
    <property type="entry name" value="Peptidase_aspartic_dom_sf"/>
</dbReference>
<sequence length="517" mass="56003">MASVPERKNNNLTLWGVARHKKNPDVSRPTQGWKTEDKKDGYWKLEIGNWKLLKLKVKHSRDRERERERVLFGAKNCPSWIGMGSFTLLVWVMTVAVAVGHPDSSFLIKVAKDADTLQYLTTLSYGTPLVATKVVVDLGGPFLWVHCGSRSTPSSSSLSTPSSSSLSTPSSSSLSTPSSSSLSTPSSSSLSTPSSSSLSTPSSSSLSTPDRSLQWLTHHWSTSKLEQACQVFPANSITGMMARDGELVEDLVALESAQSGQVVEHQTRFACSPKTLLNGLAKGARGMLGLARSHTSLPSQLFHNHTYRKLTLCLSSSNGLLLLGSLPTHRILKSLTFTPLVSAFPSKYFITVNSIKINGKRLSSSSSPSPPTLTLLSTIVPYTTMHTSLYNSFKTAFEDAALAINITRVASVPPFDLCFTSTAPHTLPVIELVLQSDMVKWSIHGRNSLVRVTDKVHCLAFFDGGANPANPIVLGGYQLEDVLLQFDLPTSMLGFSASLLTQNTKCSHFISAPAYSI</sequence>
<evidence type="ECO:0000259" key="4">
    <source>
        <dbReference type="PROSITE" id="PS51767"/>
    </source>
</evidence>
<dbReference type="PANTHER" id="PTHR47965">
    <property type="entry name" value="ASPARTYL PROTEASE-RELATED"/>
    <property type="match status" value="1"/>
</dbReference>
<dbReference type="PANTHER" id="PTHR47965:SF46">
    <property type="entry name" value="BASIC 7S GLOBULIN-LIKE"/>
    <property type="match status" value="1"/>
</dbReference>
<dbReference type="SUPFAM" id="SSF50630">
    <property type="entry name" value="Acid proteases"/>
    <property type="match status" value="1"/>
</dbReference>
<dbReference type="GO" id="GO:0004190">
    <property type="term" value="F:aspartic-type endopeptidase activity"/>
    <property type="evidence" value="ECO:0007669"/>
    <property type="project" value="InterPro"/>
</dbReference>
<evidence type="ECO:0000256" key="2">
    <source>
        <dbReference type="SAM" id="MobiDB-lite"/>
    </source>
</evidence>
<evidence type="ECO:0000256" key="3">
    <source>
        <dbReference type="SAM" id="Phobius"/>
    </source>
</evidence>